<dbReference type="PANTHER" id="PTHR39613:SF1">
    <property type="entry name" value="ANCHORED CELL WALL PROTEIN, PUTATIVE (AFU_ORTHOLOGUE AFUA_4G08960)-RELATED"/>
    <property type="match status" value="1"/>
</dbReference>
<dbReference type="Proteomes" id="UP000224634">
    <property type="component" value="Unassembled WGS sequence"/>
</dbReference>
<evidence type="ECO:0000313" key="3">
    <source>
        <dbReference type="EMBL" id="PGH28013.1"/>
    </source>
</evidence>
<keyword evidence="1" id="KW-0732">Signal</keyword>
<dbReference type="Pfam" id="PF09792">
    <property type="entry name" value="But2"/>
    <property type="match status" value="1"/>
</dbReference>
<protein>
    <recommendedName>
        <fullName evidence="2">Ubiquitin 3 binding protein But2 C-terminal domain-containing protein</fullName>
    </recommendedName>
</protein>
<feature type="chain" id="PRO_5012270637" description="Ubiquitin 3 binding protein But2 C-terminal domain-containing protein" evidence="1">
    <location>
        <begin position="17"/>
        <end position="192"/>
    </location>
</feature>
<reference evidence="3 4" key="1">
    <citation type="submission" date="2017-10" db="EMBL/GenBank/DDBJ databases">
        <title>Comparative genomics in systemic dimorphic fungi from Ajellomycetaceae.</title>
        <authorList>
            <person name="Munoz J.F."/>
            <person name="Mcewen J.G."/>
            <person name="Clay O.K."/>
            <person name="Cuomo C.A."/>
        </authorList>
    </citation>
    <scope>NUCLEOTIDE SEQUENCE [LARGE SCALE GENOMIC DNA]</scope>
    <source>
        <strain evidence="3 4">UAMH7299</strain>
    </source>
</reference>
<dbReference type="PANTHER" id="PTHR39613">
    <property type="entry name" value="ANCHORED CELL WALL PROTEIN, PUTATIVE (AFU_ORTHOLOGUE AFUA_4G08960)-RELATED"/>
    <property type="match status" value="1"/>
</dbReference>
<evidence type="ECO:0000313" key="4">
    <source>
        <dbReference type="Proteomes" id="UP000224634"/>
    </source>
</evidence>
<evidence type="ECO:0000259" key="2">
    <source>
        <dbReference type="Pfam" id="PF09792"/>
    </source>
</evidence>
<keyword evidence="4" id="KW-1185">Reference proteome</keyword>
<dbReference type="STRING" id="1447883.A0A2B7Z449"/>
<evidence type="ECO:0000256" key="1">
    <source>
        <dbReference type="SAM" id="SignalP"/>
    </source>
</evidence>
<dbReference type="InterPro" id="IPR018620">
    <property type="entry name" value="Ubiquitin3-bd_protein_But2_C"/>
</dbReference>
<dbReference type="AlphaFoldDB" id="A0A2B7Z449"/>
<comment type="caution">
    <text evidence="3">The sequence shown here is derived from an EMBL/GenBank/DDBJ whole genome shotgun (WGS) entry which is preliminary data.</text>
</comment>
<dbReference type="OrthoDB" id="4657524at2759"/>
<feature type="domain" description="Ubiquitin 3 binding protein But2 C-terminal" evidence="2">
    <location>
        <begin position="50"/>
        <end position="188"/>
    </location>
</feature>
<sequence length="192" mass="20562">MKTLALTSILALCASALPSSGSQGNFARAIEVLDPSNTTCSATLKTGSFEFPHLIIPINSATPSVAPGTSYNGQVSSTVSSLFNFDIPYGDNNRTCNLIFIFPSEEQRPSSWYTYSGEGEVSFSLLKEPASMTTTFANAPDVDVEFGQAKLAPGHVYLVHKFECPGGQRLGVRMAGVGDVELNYFQDYTSPP</sequence>
<gene>
    <name evidence="3" type="ORF">AJ80_00268</name>
</gene>
<organism evidence="3 4">
    <name type="scientific">Polytolypa hystricis (strain UAMH7299)</name>
    <dbReference type="NCBI Taxonomy" id="1447883"/>
    <lineage>
        <taxon>Eukaryota</taxon>
        <taxon>Fungi</taxon>
        <taxon>Dikarya</taxon>
        <taxon>Ascomycota</taxon>
        <taxon>Pezizomycotina</taxon>
        <taxon>Eurotiomycetes</taxon>
        <taxon>Eurotiomycetidae</taxon>
        <taxon>Onygenales</taxon>
        <taxon>Onygenales incertae sedis</taxon>
        <taxon>Polytolypa</taxon>
    </lineage>
</organism>
<proteinExistence type="predicted"/>
<feature type="signal peptide" evidence="1">
    <location>
        <begin position="1"/>
        <end position="16"/>
    </location>
</feature>
<dbReference type="EMBL" id="PDNA01000002">
    <property type="protein sequence ID" value="PGH28013.1"/>
    <property type="molecule type" value="Genomic_DNA"/>
</dbReference>
<accession>A0A2B7Z449</accession>
<name>A0A2B7Z449_POLH7</name>